<organism evidence="2 3">
    <name type="scientific">Collybiopsis confluens</name>
    <dbReference type="NCBI Taxonomy" id="2823264"/>
    <lineage>
        <taxon>Eukaryota</taxon>
        <taxon>Fungi</taxon>
        <taxon>Dikarya</taxon>
        <taxon>Basidiomycota</taxon>
        <taxon>Agaricomycotina</taxon>
        <taxon>Agaricomycetes</taxon>
        <taxon>Agaricomycetidae</taxon>
        <taxon>Agaricales</taxon>
        <taxon>Marasmiineae</taxon>
        <taxon>Omphalotaceae</taxon>
        <taxon>Collybiopsis</taxon>
    </lineage>
</organism>
<dbReference type="PANTHER" id="PTHR13379:SF0">
    <property type="entry name" value="UPF0415 PROTEIN C7ORF25"/>
    <property type="match status" value="1"/>
</dbReference>
<comment type="caution">
    <text evidence="2">The sequence shown here is derived from an EMBL/GenBank/DDBJ whole genome shotgun (WGS) entry which is preliminary data.</text>
</comment>
<sequence>MSSSSTAHPGLRHLRNHLQSIYDSISHFQPPTKRPPILDSSLEVIQNPGESTHWLQHDNIPGLKKLKESIKVDLDALEKFIEDPASDSLPPLSTNAPYLIAVWNEILCARAPVICVFKSFSSDAEDAASTNDPKRAPAQSPRLQGTKVDVVADCGRHWIRVNTIKNSRILAEFREIDSYLTDDESSDEEDEDYRPSLAQKEFDNSVLRMGRSLVAAAKANPLQLPILNSEEISPRITLRLTRLDPAIEPSDPRITQTIQALIGMGIDVQLGERTEAEIPSVKPNTAPHHSTFVFEPTTKINLDLSVLIALVSDLTHSPLPATVEEANTHFIPPERYLEWKRKLNAAKAKGQKLVDPDFNDDDFELSLPAQQDMAKTSRALTNQVLQEMGKGLLQEMADRLNATEPNISLNQRKIEFWTTREARDRCLRIVAKVGGNKEKRRASDLDADYPFSMPDTVEKAQELYWAGSRYLPRLLPLIPLHFFPASSPSPLLHPALSRTGAATTEPSADPLRAPFFRSLYTTCSDILEYEKQTRSRGGPRKLKGNFGLGPKSNYHPPDKANSPLHLDEDADADPGESVVGASLGWTTLTANRTSVKAIVKEINARAKVEMYESFMHGTGSGDDDGVGRDTTTMDEGAFPIDVSATVAAQSAGPTSGPSSSSLTSSQNGDASHPSTHNVEAAIWLIDPRSLAEGMRADSED</sequence>
<dbReference type="Proteomes" id="UP000518752">
    <property type="component" value="Unassembled WGS sequence"/>
</dbReference>
<feature type="compositionally biased region" description="Low complexity" evidence="1">
    <location>
        <begin position="648"/>
        <end position="666"/>
    </location>
</feature>
<feature type="region of interest" description="Disordered" evidence="1">
    <location>
        <begin position="615"/>
        <end position="634"/>
    </location>
</feature>
<gene>
    <name evidence="2" type="ORF">D9757_009526</name>
</gene>
<evidence type="ECO:0000256" key="1">
    <source>
        <dbReference type="SAM" id="MobiDB-lite"/>
    </source>
</evidence>
<evidence type="ECO:0000313" key="3">
    <source>
        <dbReference type="Proteomes" id="UP000518752"/>
    </source>
</evidence>
<proteinExistence type="predicted"/>
<dbReference type="EMBL" id="JAACJN010000075">
    <property type="protein sequence ID" value="KAF5378630.1"/>
    <property type="molecule type" value="Genomic_DNA"/>
</dbReference>
<protein>
    <submittedName>
        <fullName evidence="2">Uncharacterized protein</fullName>
    </submittedName>
</protein>
<accession>A0A8H5H8Z3</accession>
<feature type="compositionally biased region" description="Polar residues" evidence="1">
    <location>
        <begin position="667"/>
        <end position="677"/>
    </location>
</feature>
<evidence type="ECO:0000313" key="2">
    <source>
        <dbReference type="EMBL" id="KAF5378630.1"/>
    </source>
</evidence>
<dbReference type="PANTHER" id="PTHR13379">
    <property type="entry name" value="UNCHARACTERIZED DUF1308"/>
    <property type="match status" value="1"/>
</dbReference>
<dbReference type="OrthoDB" id="14527at2759"/>
<name>A0A8H5H8Z3_9AGAR</name>
<feature type="region of interest" description="Disordered" evidence="1">
    <location>
        <begin position="531"/>
        <end position="578"/>
    </location>
</feature>
<keyword evidence="3" id="KW-1185">Reference proteome</keyword>
<reference evidence="2 3" key="1">
    <citation type="journal article" date="2020" name="ISME J.">
        <title>Uncovering the hidden diversity of litter-decomposition mechanisms in mushroom-forming fungi.</title>
        <authorList>
            <person name="Floudas D."/>
            <person name="Bentzer J."/>
            <person name="Ahren D."/>
            <person name="Johansson T."/>
            <person name="Persson P."/>
            <person name="Tunlid A."/>
        </authorList>
    </citation>
    <scope>NUCLEOTIDE SEQUENCE [LARGE SCALE GENOMIC DNA]</scope>
    <source>
        <strain evidence="2 3">CBS 406.79</strain>
    </source>
</reference>
<dbReference type="AlphaFoldDB" id="A0A8H5H8Z3"/>
<feature type="region of interest" description="Disordered" evidence="1">
    <location>
        <begin position="647"/>
        <end position="679"/>
    </location>
</feature>